<feature type="transmembrane region" description="Helical" evidence="1">
    <location>
        <begin position="12"/>
        <end position="35"/>
    </location>
</feature>
<sequence length="41" mass="5040">MLFYIKKIIAFWVKFMENSIVWCSSLILNLVLIYFRNTYAF</sequence>
<protein>
    <submittedName>
        <fullName evidence="2">Uncharacterized protein</fullName>
    </submittedName>
</protein>
<keyword evidence="1" id="KW-1133">Transmembrane helix</keyword>
<accession>A0A2P2NQT0</accession>
<name>A0A2P2NQT0_RHIMU</name>
<keyword evidence="1" id="KW-0472">Membrane</keyword>
<dbReference type="AlphaFoldDB" id="A0A2P2NQT0"/>
<evidence type="ECO:0000256" key="1">
    <source>
        <dbReference type="SAM" id="Phobius"/>
    </source>
</evidence>
<evidence type="ECO:0000313" key="2">
    <source>
        <dbReference type="EMBL" id="MBX44849.1"/>
    </source>
</evidence>
<keyword evidence="1" id="KW-0812">Transmembrane</keyword>
<organism evidence="2">
    <name type="scientific">Rhizophora mucronata</name>
    <name type="common">Asiatic mangrove</name>
    <dbReference type="NCBI Taxonomy" id="61149"/>
    <lineage>
        <taxon>Eukaryota</taxon>
        <taxon>Viridiplantae</taxon>
        <taxon>Streptophyta</taxon>
        <taxon>Embryophyta</taxon>
        <taxon>Tracheophyta</taxon>
        <taxon>Spermatophyta</taxon>
        <taxon>Magnoliopsida</taxon>
        <taxon>eudicotyledons</taxon>
        <taxon>Gunneridae</taxon>
        <taxon>Pentapetalae</taxon>
        <taxon>rosids</taxon>
        <taxon>fabids</taxon>
        <taxon>Malpighiales</taxon>
        <taxon>Rhizophoraceae</taxon>
        <taxon>Rhizophora</taxon>
    </lineage>
</organism>
<reference evidence="2" key="1">
    <citation type="submission" date="2018-02" db="EMBL/GenBank/DDBJ databases">
        <title>Rhizophora mucronata_Transcriptome.</title>
        <authorList>
            <person name="Meera S.P."/>
            <person name="Sreeshan A."/>
            <person name="Augustine A."/>
        </authorList>
    </citation>
    <scope>NUCLEOTIDE SEQUENCE</scope>
    <source>
        <tissue evidence="2">Leaf</tissue>
    </source>
</reference>
<dbReference type="EMBL" id="GGEC01064365">
    <property type="protein sequence ID" value="MBX44849.1"/>
    <property type="molecule type" value="Transcribed_RNA"/>
</dbReference>
<proteinExistence type="predicted"/>